<reference evidence="1" key="1">
    <citation type="journal article" date="2021" name="Proc. Natl. Acad. Sci. U.S.A.">
        <title>A Catalog of Tens of Thousands of Viruses from Human Metagenomes Reveals Hidden Associations with Chronic Diseases.</title>
        <authorList>
            <person name="Tisza M.J."/>
            <person name="Buck C.B."/>
        </authorList>
    </citation>
    <scope>NUCLEOTIDE SEQUENCE</scope>
    <source>
        <strain evidence="1">Ctbxa26</strain>
    </source>
</reference>
<dbReference type="EMBL" id="BK016254">
    <property type="protein sequence ID" value="DAG05276.1"/>
    <property type="molecule type" value="Genomic_DNA"/>
</dbReference>
<sequence>MDYTDYELLLKTIYTQGYIDGFKEAEKELKNDE</sequence>
<evidence type="ECO:0000313" key="1">
    <source>
        <dbReference type="EMBL" id="DAG05276.1"/>
    </source>
</evidence>
<name>A0A8S5VEX5_9CAUD</name>
<organism evidence="1">
    <name type="scientific">Siphoviridae sp. ctbxa26</name>
    <dbReference type="NCBI Taxonomy" id="2825568"/>
    <lineage>
        <taxon>Viruses</taxon>
        <taxon>Duplodnaviria</taxon>
        <taxon>Heunggongvirae</taxon>
        <taxon>Uroviricota</taxon>
        <taxon>Caudoviricetes</taxon>
    </lineage>
</organism>
<accession>A0A8S5VEX5</accession>
<proteinExistence type="predicted"/>
<protein>
    <submittedName>
        <fullName evidence="1">Uncharacterized protein</fullName>
    </submittedName>
</protein>